<keyword evidence="4" id="KW-1000">Mitochondrion outer membrane</keyword>
<dbReference type="STRING" id="931890.G8JTY1"/>
<dbReference type="GeneID" id="11470086"/>
<keyword evidence="2" id="KW-0813">Transport</keyword>
<dbReference type="GO" id="GO:0070096">
    <property type="term" value="P:mitochondrial outer membrane translocase complex assembly"/>
    <property type="evidence" value="ECO:0007669"/>
    <property type="project" value="EnsemblFungi"/>
</dbReference>
<dbReference type="Pfam" id="PF10642">
    <property type="entry name" value="Tom5"/>
    <property type="match status" value="1"/>
</dbReference>
<dbReference type="OrthoDB" id="3999796at2759"/>
<evidence type="ECO:0000256" key="4">
    <source>
        <dbReference type="ARBA" id="ARBA00022787"/>
    </source>
</evidence>
<evidence type="ECO:0000256" key="5">
    <source>
        <dbReference type="ARBA" id="ARBA00022927"/>
    </source>
</evidence>
<evidence type="ECO:0000256" key="9">
    <source>
        <dbReference type="ARBA" id="ARBA00025716"/>
    </source>
</evidence>
<accession>G8JTY1</accession>
<comment type="subcellular location">
    <subcellularLocation>
        <location evidence="1">Mitochondrion outer membrane</location>
        <topology evidence="1">Single-pass membrane protein</topology>
    </subcellularLocation>
</comment>
<keyword evidence="5" id="KW-0653">Protein transport</keyword>
<evidence type="ECO:0000256" key="7">
    <source>
        <dbReference type="ARBA" id="ARBA00023128"/>
    </source>
</evidence>
<evidence type="ECO:0008006" key="14">
    <source>
        <dbReference type="Google" id="ProtNLM"/>
    </source>
</evidence>
<evidence type="ECO:0000313" key="12">
    <source>
        <dbReference type="EMBL" id="AET39484.1"/>
    </source>
</evidence>
<keyword evidence="6 11" id="KW-1133">Transmembrane helix</keyword>
<comment type="similarity">
    <text evidence="9">Belongs to the Tom5 family.</text>
</comment>
<evidence type="ECO:0000313" key="13">
    <source>
        <dbReference type="Proteomes" id="UP000006790"/>
    </source>
</evidence>
<evidence type="ECO:0000256" key="11">
    <source>
        <dbReference type="SAM" id="Phobius"/>
    </source>
</evidence>
<evidence type="ECO:0000256" key="10">
    <source>
        <dbReference type="SAM" id="MobiDB-lite"/>
    </source>
</evidence>
<dbReference type="PANTHER" id="PTHR28188">
    <property type="entry name" value="MITOCHONDRIAL IMPORT RECEPTOR SUBUNIT TOM5"/>
    <property type="match status" value="1"/>
</dbReference>
<dbReference type="GO" id="GO:0045040">
    <property type="term" value="P:protein insertion into mitochondrial outer membrane"/>
    <property type="evidence" value="ECO:0007669"/>
    <property type="project" value="EnsemblFungi"/>
</dbReference>
<feature type="region of interest" description="Disordered" evidence="10">
    <location>
        <begin position="1"/>
        <end position="20"/>
    </location>
</feature>
<evidence type="ECO:0000256" key="1">
    <source>
        <dbReference type="ARBA" id="ARBA00004572"/>
    </source>
</evidence>
<evidence type="ECO:0000256" key="3">
    <source>
        <dbReference type="ARBA" id="ARBA00022692"/>
    </source>
</evidence>
<reference evidence="13" key="1">
    <citation type="journal article" date="2012" name="G3 (Bethesda)">
        <title>Pichia sorbitophila, an interspecies yeast hybrid reveals early steps of genome resolution following polyploidization.</title>
        <authorList>
            <person name="Leh Louis V."/>
            <person name="Despons L."/>
            <person name="Friedrich A."/>
            <person name="Martin T."/>
            <person name="Durrens P."/>
            <person name="Casaregola S."/>
            <person name="Neuveglise C."/>
            <person name="Fairhead C."/>
            <person name="Marck C."/>
            <person name="Cruz J.A."/>
            <person name="Straub M.L."/>
            <person name="Kugler V."/>
            <person name="Sacerdot C."/>
            <person name="Uzunov Z."/>
            <person name="Thierry A."/>
            <person name="Weiss S."/>
            <person name="Bleykasten C."/>
            <person name="De Montigny J."/>
            <person name="Jacques N."/>
            <person name="Jung P."/>
            <person name="Lemaire M."/>
            <person name="Mallet S."/>
            <person name="Morel G."/>
            <person name="Richard G.F."/>
            <person name="Sarkar A."/>
            <person name="Savel G."/>
            <person name="Schacherer J."/>
            <person name="Seret M.L."/>
            <person name="Talla E."/>
            <person name="Samson G."/>
            <person name="Jubin C."/>
            <person name="Poulain J."/>
            <person name="Vacherie B."/>
            <person name="Barbe V."/>
            <person name="Pelletier E."/>
            <person name="Sherman D.J."/>
            <person name="Westhof E."/>
            <person name="Weissenbach J."/>
            <person name="Baret P.V."/>
            <person name="Wincker P."/>
            <person name="Gaillardin C."/>
            <person name="Dujon B."/>
            <person name="Souciet J.L."/>
        </authorList>
    </citation>
    <scope>NUCLEOTIDE SEQUENCE [LARGE SCALE GENOMIC DNA]</scope>
    <source>
        <strain evidence="13">CBS 270.75 / DBVPG 7215 / KCTC 17166 / NRRL Y-17582</strain>
    </source>
</reference>
<feature type="transmembrane region" description="Helical" evidence="11">
    <location>
        <begin position="27"/>
        <end position="45"/>
    </location>
</feature>
<dbReference type="InterPro" id="IPR019603">
    <property type="entry name" value="Tom5"/>
</dbReference>
<dbReference type="GO" id="GO:0005742">
    <property type="term" value="C:mitochondrial outer membrane translocase complex"/>
    <property type="evidence" value="ECO:0007669"/>
    <property type="project" value="EnsemblFungi"/>
</dbReference>
<dbReference type="RefSeq" id="XP_003646301.1">
    <property type="nucleotide sequence ID" value="XM_003646253.1"/>
</dbReference>
<proteinExistence type="inferred from homology"/>
<dbReference type="HOGENOM" id="CLU_209440_1_1_1"/>
<evidence type="ECO:0000256" key="8">
    <source>
        <dbReference type="ARBA" id="ARBA00023136"/>
    </source>
</evidence>
<evidence type="ECO:0000256" key="6">
    <source>
        <dbReference type="ARBA" id="ARBA00022989"/>
    </source>
</evidence>
<dbReference type="eggNOG" id="ENOG502SD3F">
    <property type="taxonomic scope" value="Eukaryota"/>
</dbReference>
<dbReference type="EMBL" id="CP002500">
    <property type="protein sequence ID" value="AET39484.1"/>
    <property type="molecule type" value="Genomic_DNA"/>
</dbReference>
<keyword evidence="8 11" id="KW-0472">Membrane</keyword>
<keyword evidence="3 11" id="KW-0812">Transmembrane</keyword>
<organism evidence="12 13">
    <name type="scientific">Eremothecium cymbalariae (strain CBS 270.75 / DBVPG 7215 / KCTC 17166 / NRRL Y-17582)</name>
    <name type="common">Yeast</name>
    <dbReference type="NCBI Taxonomy" id="931890"/>
    <lineage>
        <taxon>Eukaryota</taxon>
        <taxon>Fungi</taxon>
        <taxon>Dikarya</taxon>
        <taxon>Ascomycota</taxon>
        <taxon>Saccharomycotina</taxon>
        <taxon>Saccharomycetes</taxon>
        <taxon>Saccharomycetales</taxon>
        <taxon>Saccharomycetaceae</taxon>
        <taxon>Eremothecium</taxon>
    </lineage>
</organism>
<sequence length="50" mass="5930">MFGFAQQQPSEEELKKHQEQSNNTVKMAAYGAAFLWISPILWSIFRKQWK</sequence>
<dbReference type="PANTHER" id="PTHR28188:SF1">
    <property type="entry name" value="MITOCHONDRIAL IMPORT RECEPTOR SUBUNIT TOM5"/>
    <property type="match status" value="1"/>
</dbReference>
<gene>
    <name evidence="12" type="ordered locus">Ecym_4438</name>
</gene>
<dbReference type="FunCoup" id="G8JTY1">
    <property type="interactions" value="34"/>
</dbReference>
<evidence type="ECO:0000256" key="2">
    <source>
        <dbReference type="ARBA" id="ARBA00022448"/>
    </source>
</evidence>
<keyword evidence="7" id="KW-0496">Mitochondrion</keyword>
<dbReference type="OMA" id="SPIVWHF"/>
<dbReference type="AlphaFoldDB" id="G8JTY1"/>
<dbReference type="GO" id="GO:0006626">
    <property type="term" value="P:protein targeting to mitochondrion"/>
    <property type="evidence" value="ECO:0007669"/>
    <property type="project" value="EnsemblFungi"/>
</dbReference>
<keyword evidence="13" id="KW-1185">Reference proteome</keyword>
<protein>
    <recommendedName>
        <fullName evidence="14">Mitochondrial import receptor subunit TOM5</fullName>
    </recommendedName>
</protein>
<dbReference type="GO" id="GO:0008320">
    <property type="term" value="F:protein transmembrane transporter activity"/>
    <property type="evidence" value="ECO:0007669"/>
    <property type="project" value="EnsemblFungi"/>
</dbReference>
<dbReference type="Proteomes" id="UP000006790">
    <property type="component" value="Chromosome 4"/>
</dbReference>
<dbReference type="InParanoid" id="G8JTY1"/>
<dbReference type="KEGG" id="erc:Ecym_4438"/>
<name>G8JTY1_ERECY</name>